<dbReference type="AlphaFoldDB" id="A0A4Y8S7U2"/>
<feature type="chain" id="PRO_5021344486" evidence="1">
    <location>
        <begin position="21"/>
        <end position="214"/>
    </location>
</feature>
<feature type="signal peptide" evidence="1">
    <location>
        <begin position="1"/>
        <end position="20"/>
    </location>
</feature>
<keyword evidence="3" id="KW-1185">Reference proteome</keyword>
<accession>A0A4Y8S7U2</accession>
<dbReference type="RefSeq" id="WP_133234553.1">
    <property type="nucleotide sequence ID" value="NZ_SOZE01000028.1"/>
</dbReference>
<sequence length="214" mass="22658">MKIKLFTVAMGIVLTATAFKASAQKAYTEGFVTYNMDMRGQAVEAKHYFRADSSAIAFSAGPANIKVLSDSKQTFMAILVDVSIASMKKAAVMSPAEIEEAVAKMPTLTFAPGTETKVISGFNCKKVVATDTKTSKTYDVWVTNDISVPATAFSKYYAGAGGFPVQFASFQDGQTSQVTVKSVTEGKAAAGTFGIPGDFERITMDDLKSLGGGM</sequence>
<gene>
    <name evidence="2" type="ORF">E2R66_21470</name>
</gene>
<evidence type="ECO:0000313" key="2">
    <source>
        <dbReference type="EMBL" id="TFF34675.1"/>
    </source>
</evidence>
<protein>
    <submittedName>
        <fullName evidence="2">DUF4412 domain-containing protein</fullName>
    </submittedName>
</protein>
<organism evidence="2 3">
    <name type="scientific">Mucilaginibacter psychrotolerans</name>
    <dbReference type="NCBI Taxonomy" id="1524096"/>
    <lineage>
        <taxon>Bacteria</taxon>
        <taxon>Pseudomonadati</taxon>
        <taxon>Bacteroidota</taxon>
        <taxon>Sphingobacteriia</taxon>
        <taxon>Sphingobacteriales</taxon>
        <taxon>Sphingobacteriaceae</taxon>
        <taxon>Mucilaginibacter</taxon>
    </lineage>
</organism>
<proteinExistence type="predicted"/>
<reference evidence="2 3" key="1">
    <citation type="journal article" date="2017" name="Int. J. Syst. Evol. Microbiol.">
        <title>Mucilaginibacterpsychrotolerans sp. nov., isolated from peatlands.</title>
        <authorList>
            <person name="Deng Y."/>
            <person name="Shen L."/>
            <person name="Xu B."/>
            <person name="Liu Y."/>
            <person name="Gu Z."/>
            <person name="Liu H."/>
            <person name="Zhou Y."/>
        </authorList>
    </citation>
    <scope>NUCLEOTIDE SEQUENCE [LARGE SCALE GENOMIC DNA]</scope>
    <source>
        <strain evidence="2 3">NH7-4</strain>
    </source>
</reference>
<evidence type="ECO:0000256" key="1">
    <source>
        <dbReference type="SAM" id="SignalP"/>
    </source>
</evidence>
<evidence type="ECO:0000313" key="3">
    <source>
        <dbReference type="Proteomes" id="UP000297540"/>
    </source>
</evidence>
<dbReference type="OrthoDB" id="1467107at2"/>
<dbReference type="EMBL" id="SOZE01000028">
    <property type="protein sequence ID" value="TFF34675.1"/>
    <property type="molecule type" value="Genomic_DNA"/>
</dbReference>
<name>A0A4Y8S7U2_9SPHI</name>
<dbReference type="Proteomes" id="UP000297540">
    <property type="component" value="Unassembled WGS sequence"/>
</dbReference>
<comment type="caution">
    <text evidence="2">The sequence shown here is derived from an EMBL/GenBank/DDBJ whole genome shotgun (WGS) entry which is preliminary data.</text>
</comment>
<keyword evidence="1" id="KW-0732">Signal</keyword>